<keyword evidence="4" id="KW-1185">Reference proteome</keyword>
<comment type="caution">
    <text evidence="3">The sequence shown here is derived from an EMBL/GenBank/DDBJ whole genome shotgun (WGS) entry which is preliminary data.</text>
</comment>
<proteinExistence type="predicted"/>
<reference evidence="3 4" key="1">
    <citation type="submission" date="2024-09" db="EMBL/GenBank/DDBJ databases">
        <authorList>
            <person name="Sun Q."/>
            <person name="Mori K."/>
        </authorList>
    </citation>
    <scope>NUCLEOTIDE SEQUENCE [LARGE SCALE GENOMIC DNA]</scope>
    <source>
        <strain evidence="3 4">NCAIM B.01794</strain>
    </source>
</reference>
<feature type="compositionally biased region" description="Basic and acidic residues" evidence="1">
    <location>
        <begin position="1"/>
        <end position="10"/>
    </location>
</feature>
<evidence type="ECO:0000313" key="4">
    <source>
        <dbReference type="Proteomes" id="UP001589891"/>
    </source>
</evidence>
<protein>
    <submittedName>
        <fullName evidence="3">Uncharacterized protein</fullName>
    </submittedName>
</protein>
<keyword evidence="2" id="KW-1133">Transmembrane helix</keyword>
<organism evidence="3 4">
    <name type="scientific">Azorhizophilus paspali</name>
    <name type="common">Azotobacter paspali</name>
    <dbReference type="NCBI Taxonomy" id="69963"/>
    <lineage>
        <taxon>Bacteria</taxon>
        <taxon>Pseudomonadati</taxon>
        <taxon>Pseudomonadota</taxon>
        <taxon>Gammaproteobacteria</taxon>
        <taxon>Pseudomonadales</taxon>
        <taxon>Pseudomonadaceae</taxon>
        <taxon>Azorhizophilus</taxon>
    </lineage>
</organism>
<evidence type="ECO:0000313" key="3">
    <source>
        <dbReference type="EMBL" id="MFC0711421.1"/>
    </source>
</evidence>
<dbReference type="EMBL" id="JBHLSS010000116">
    <property type="protein sequence ID" value="MFC0711421.1"/>
    <property type="molecule type" value="Genomic_DNA"/>
</dbReference>
<evidence type="ECO:0000256" key="1">
    <source>
        <dbReference type="SAM" id="MobiDB-lite"/>
    </source>
</evidence>
<accession>A0ABV6SPG8</accession>
<evidence type="ECO:0000256" key="2">
    <source>
        <dbReference type="SAM" id="Phobius"/>
    </source>
</evidence>
<gene>
    <name evidence="3" type="ORF">ACFFGX_18330</name>
</gene>
<sequence length="125" mass="14037">MTDTSPEARKPRTPADAAQRDDFAPRSQPIADRIAYQRKTWKFERIGFGVLLVLVLLALNGLFSDGPLSRHSSSGRGQRLSVEYERFLRNGASSRIVFTARTRPSALATLRIDRALLRTHTIESL</sequence>
<keyword evidence="2" id="KW-0472">Membrane</keyword>
<feature type="region of interest" description="Disordered" evidence="1">
    <location>
        <begin position="1"/>
        <end position="26"/>
    </location>
</feature>
<dbReference type="Proteomes" id="UP001589891">
    <property type="component" value="Unassembled WGS sequence"/>
</dbReference>
<feature type="transmembrane region" description="Helical" evidence="2">
    <location>
        <begin position="46"/>
        <end position="63"/>
    </location>
</feature>
<name>A0ABV6SPG8_AZOPA</name>
<dbReference type="RefSeq" id="WP_376948192.1">
    <property type="nucleotide sequence ID" value="NZ_CP171449.1"/>
</dbReference>
<keyword evidence="2" id="KW-0812">Transmembrane</keyword>